<reference evidence="2" key="2">
    <citation type="journal article" date="2022" name="Elife">
        <title>Obligate sexual reproduction of a homothallic fungus closely related to the Cryptococcus pathogenic species complex.</title>
        <authorList>
            <person name="Passer A.R."/>
            <person name="Clancey S.A."/>
            <person name="Shea T."/>
            <person name="David-Palma M."/>
            <person name="Averette A.F."/>
            <person name="Boekhout T."/>
            <person name="Porcel B.M."/>
            <person name="Nowrousian M."/>
            <person name="Cuomo C.A."/>
            <person name="Sun S."/>
            <person name="Heitman J."/>
            <person name="Coelho M.A."/>
        </authorList>
    </citation>
    <scope>NUCLEOTIDE SEQUENCE</scope>
    <source>
        <strain evidence="2">CBS 7841</strain>
    </source>
</reference>
<name>A0AAJ8JN52_9TREE</name>
<proteinExistence type="predicted"/>
<reference evidence="2" key="1">
    <citation type="submission" date="2016-06" db="EMBL/GenBank/DDBJ databases">
        <authorList>
            <person name="Cuomo C."/>
            <person name="Litvintseva A."/>
            <person name="Heitman J."/>
            <person name="Chen Y."/>
            <person name="Sun S."/>
            <person name="Springer D."/>
            <person name="Dromer F."/>
            <person name="Young S."/>
            <person name="Zeng Q."/>
            <person name="Chapman S."/>
            <person name="Gujja S."/>
            <person name="Saif S."/>
            <person name="Birren B."/>
        </authorList>
    </citation>
    <scope>NUCLEOTIDE SEQUENCE</scope>
    <source>
        <strain evidence="2">CBS 7841</strain>
    </source>
</reference>
<dbReference type="KEGG" id="cdep:91084677"/>
<dbReference type="GeneID" id="91084677"/>
<protein>
    <recommendedName>
        <fullName evidence="4">RINT-1 family protein</fullName>
    </recommendedName>
</protein>
<organism evidence="2 3">
    <name type="scientific">Cryptococcus depauperatus CBS 7841</name>
    <dbReference type="NCBI Taxonomy" id="1295531"/>
    <lineage>
        <taxon>Eukaryota</taxon>
        <taxon>Fungi</taxon>
        <taxon>Dikarya</taxon>
        <taxon>Basidiomycota</taxon>
        <taxon>Agaricomycotina</taxon>
        <taxon>Tremellomycetes</taxon>
        <taxon>Tremellales</taxon>
        <taxon>Cryptococcaceae</taxon>
        <taxon>Cryptococcus</taxon>
    </lineage>
</organism>
<evidence type="ECO:0000313" key="2">
    <source>
        <dbReference type="EMBL" id="WVN85316.1"/>
    </source>
</evidence>
<dbReference type="PANTHER" id="PTHR13520:SF0">
    <property type="entry name" value="RAD50-INTERACTING PROTEIN 1"/>
    <property type="match status" value="1"/>
</dbReference>
<gene>
    <name evidence="2" type="ORF">L203_100461</name>
</gene>
<reference evidence="2" key="3">
    <citation type="submission" date="2024-01" db="EMBL/GenBank/DDBJ databases">
        <authorList>
            <person name="Coelho M.A."/>
            <person name="David-Palma M."/>
            <person name="Shea T."/>
            <person name="Sun S."/>
            <person name="Cuomo C.A."/>
            <person name="Heitman J."/>
        </authorList>
    </citation>
    <scope>NUCLEOTIDE SEQUENCE</scope>
    <source>
        <strain evidence="2">CBS 7841</strain>
    </source>
</reference>
<dbReference type="GO" id="GO:0070939">
    <property type="term" value="C:Dsl1/NZR complex"/>
    <property type="evidence" value="ECO:0007669"/>
    <property type="project" value="InterPro"/>
</dbReference>
<evidence type="ECO:0000313" key="3">
    <source>
        <dbReference type="Proteomes" id="UP000094043"/>
    </source>
</evidence>
<dbReference type="EMBL" id="CP143784">
    <property type="protein sequence ID" value="WVN85316.1"/>
    <property type="molecule type" value="Genomic_DNA"/>
</dbReference>
<dbReference type="GO" id="GO:0006890">
    <property type="term" value="P:retrograde vesicle-mediated transport, Golgi to endoplasmic reticulum"/>
    <property type="evidence" value="ECO:0007669"/>
    <property type="project" value="InterPro"/>
</dbReference>
<dbReference type="GO" id="GO:0006888">
    <property type="term" value="P:endoplasmic reticulum to Golgi vesicle-mediated transport"/>
    <property type="evidence" value="ECO:0007669"/>
    <property type="project" value="InterPro"/>
</dbReference>
<dbReference type="PROSITE" id="PS51386">
    <property type="entry name" value="RINT1_TIP20"/>
    <property type="match status" value="1"/>
</dbReference>
<feature type="coiled-coil region" evidence="1">
    <location>
        <begin position="125"/>
        <end position="152"/>
    </location>
</feature>
<keyword evidence="3" id="KW-1185">Reference proteome</keyword>
<dbReference type="GO" id="GO:0060628">
    <property type="term" value="P:regulation of ER to Golgi vesicle-mediated transport"/>
    <property type="evidence" value="ECO:0007669"/>
    <property type="project" value="TreeGrafter"/>
</dbReference>
<dbReference type="Pfam" id="PF04437">
    <property type="entry name" value="RINT1_TIP1"/>
    <property type="match status" value="1"/>
</dbReference>
<keyword evidence="1" id="KW-0175">Coiled coil</keyword>
<dbReference type="InterPro" id="IPR007528">
    <property type="entry name" value="RINT1_Tip20"/>
</dbReference>
<dbReference type="Proteomes" id="UP000094043">
    <property type="component" value="Chromosome 1"/>
</dbReference>
<evidence type="ECO:0000256" key="1">
    <source>
        <dbReference type="SAM" id="Coils"/>
    </source>
</evidence>
<dbReference type="AlphaFoldDB" id="A0AAJ8JN52"/>
<sequence>MSSLAAQIHDLVQSHAIDTIASQIRSRLNSQYPDAQALYRAESSTQIRSGRSRQLGEEIAVWEARESKAKKERTTEALPDLLQDTRDALQDLLSSAQKLSLDRHTSADKLAVLIRDTSETESAQGQSALAKLDALQDELADLEAGLSEAILDPANHRPFPLSVLPKHRELYHLVKSIESTLPHDMGLVAAVVRVREHAWEGLKSILSQKLIDACEGIGWPKKVIYEEVPAQRRLAFEQAFQDLLYLQSEEDGFGENLRSPHWTSGKGLYALQAMAKPIELRFKYHFMGARGTNRPEWAFANILDQIYTHNQFLATYLQKLASSSGYSISITSEFTLVLFPILLSLLRTRIPRLLGHPSLLAHTIYQTAVFDDAIRLQAFDLKDTSLYEEKEAPLWEGLVGAVLREENWFESWLSGEKQFATTRLNEIISSPDAWFVSDEREGEDLRSVVSARQVKGLVEQIVDRYSPLPDLSYKLPFLLTIQLPILANYLARISSSLEAFENVSSAFMKTVPGALTGAGNTMSGATIDQRSLTSGKAGLDKLIKAYLASKWMEQVMESWGDSTFFAEMTRNLQTSVVLKWKIQSEPLLPQSIKSSTIEEKTTVFDVLIQQSQRICQRAEDMIVKLVTVEVENQLRQHLTRQWNQPPSSGPSDPSSHLLAALTTYISHLSTLLSIFPSLVTSRIYRRIVNNLSRHIMQRAVYAGWSKFSERGGLEFKEEITEWVEATRQVFVGYFTEGIWNVPYDAPWTKLVHVARILSLPTSSSLTPESGNEEPTFAQAMAVAWGETVGLDDFERKLGIDVGRDELQRVLRRRLECWR</sequence>
<dbReference type="RefSeq" id="XP_066066017.1">
    <property type="nucleotide sequence ID" value="XM_066209920.1"/>
</dbReference>
<accession>A0AAJ8JN52</accession>
<dbReference type="PANTHER" id="PTHR13520">
    <property type="entry name" value="RAD50-INTERACTING PROTEIN 1 RINT-1"/>
    <property type="match status" value="1"/>
</dbReference>
<evidence type="ECO:0008006" key="4">
    <source>
        <dbReference type="Google" id="ProtNLM"/>
    </source>
</evidence>